<evidence type="ECO:0000256" key="3">
    <source>
        <dbReference type="PIRSR" id="PIRSR001359-3"/>
    </source>
</evidence>
<dbReference type="SUPFAM" id="SSF51569">
    <property type="entry name" value="Aldolase"/>
    <property type="match status" value="1"/>
</dbReference>
<proteinExistence type="predicted"/>
<name>A0A0A5GMF2_9BACI</name>
<keyword evidence="3" id="KW-0862">Zinc</keyword>
<dbReference type="CDD" id="cd00947">
    <property type="entry name" value="TBP_aldolase_IIB"/>
    <property type="match status" value="1"/>
</dbReference>
<accession>A0A0A5GMF2</accession>
<keyword evidence="3" id="KW-0479">Metal-binding</keyword>
<dbReference type="GO" id="GO:0005975">
    <property type="term" value="P:carbohydrate metabolic process"/>
    <property type="evidence" value="ECO:0007669"/>
    <property type="project" value="InterPro"/>
</dbReference>
<reference evidence="4 5" key="1">
    <citation type="submission" date="2013-08" db="EMBL/GenBank/DDBJ databases">
        <authorList>
            <person name="Huang J."/>
            <person name="Wang G."/>
        </authorList>
    </citation>
    <scope>NUCLEOTIDE SEQUENCE [LARGE SCALE GENOMIC DNA]</scope>
    <source>
        <strain evidence="4 5">JSM 076056</strain>
    </source>
</reference>
<feature type="binding site" evidence="3">
    <location>
        <position position="134"/>
    </location>
    <ligand>
        <name>Zn(2+)</name>
        <dbReference type="ChEBI" id="CHEBI:29105"/>
        <label>2</label>
    </ligand>
</feature>
<sequence>MAFLDGKTMLEHARQHQYGVGAFSAHNAETIAAIIEAAEEKRAPIMIQIGQKVIQTLGLRQMKAMVDSFAENATVPIAIHLDHSRQFEQTMEAIQLGFQSVMFDGSARTFEENATITDHVVKAARALGIGSEGEIGKIGGTEDDITVDEKDALITTTAEAVEFVTATDVDYLAVSIGTAHGIYKETPNLRFDRLEEIAAAVQRPIVLHGGSDVPDEQVQRAIQLGVSKINVDTELRQAYTYGLQQYMASNPTDIVLANSLGAGKEVMKQKVMEKIDVFGSAGKAEELVVTTREKVVTL</sequence>
<dbReference type="eggNOG" id="COG0191">
    <property type="taxonomic scope" value="Bacteria"/>
</dbReference>
<protein>
    <submittedName>
        <fullName evidence="4">Fructose-bisphosphate aldolase</fullName>
    </submittedName>
</protein>
<feature type="binding site" evidence="3">
    <location>
        <position position="208"/>
    </location>
    <ligand>
        <name>Zn(2+)</name>
        <dbReference type="ChEBI" id="CHEBI:29105"/>
        <label>1</label>
        <note>catalytic</note>
    </ligand>
</feature>
<dbReference type="GO" id="GO:0008270">
    <property type="term" value="F:zinc ion binding"/>
    <property type="evidence" value="ECO:0007669"/>
    <property type="project" value="InterPro"/>
</dbReference>
<dbReference type="Pfam" id="PF01116">
    <property type="entry name" value="F_bP_aldolase"/>
    <property type="match status" value="1"/>
</dbReference>
<dbReference type="InterPro" id="IPR050246">
    <property type="entry name" value="Class_II_FBP_aldolase"/>
</dbReference>
<dbReference type="PANTHER" id="PTHR30304:SF0">
    <property type="entry name" value="D-TAGATOSE-1,6-BISPHOSPHATE ALDOLASE SUBUNIT GATY-RELATED"/>
    <property type="match status" value="1"/>
</dbReference>
<dbReference type="OrthoDB" id="9803995at2"/>
<feature type="binding site" evidence="2">
    <location>
        <position position="181"/>
    </location>
    <ligand>
        <name>dihydroxyacetone phosphate</name>
        <dbReference type="ChEBI" id="CHEBI:57642"/>
    </ligand>
</feature>
<evidence type="ECO:0000313" key="4">
    <source>
        <dbReference type="EMBL" id="KGX92345.1"/>
    </source>
</evidence>
<evidence type="ECO:0000256" key="1">
    <source>
        <dbReference type="PIRSR" id="PIRSR001359-1"/>
    </source>
</evidence>
<organism evidence="4 5">
    <name type="scientific">Pontibacillus halophilus JSM 076056 = DSM 19796</name>
    <dbReference type="NCBI Taxonomy" id="1385510"/>
    <lineage>
        <taxon>Bacteria</taxon>
        <taxon>Bacillati</taxon>
        <taxon>Bacillota</taxon>
        <taxon>Bacilli</taxon>
        <taxon>Bacillales</taxon>
        <taxon>Bacillaceae</taxon>
        <taxon>Pontibacillus</taxon>
    </lineage>
</organism>
<keyword evidence="5" id="KW-1185">Reference proteome</keyword>
<dbReference type="InterPro" id="IPR000771">
    <property type="entry name" value="FBA_II"/>
</dbReference>
<dbReference type="GO" id="GO:0016832">
    <property type="term" value="F:aldehyde-lyase activity"/>
    <property type="evidence" value="ECO:0007669"/>
    <property type="project" value="InterPro"/>
</dbReference>
<dbReference type="EMBL" id="AVPE01000006">
    <property type="protein sequence ID" value="KGX92345.1"/>
    <property type="molecule type" value="Genomic_DNA"/>
</dbReference>
<feature type="binding site" evidence="3">
    <location>
        <position position="104"/>
    </location>
    <ligand>
        <name>Zn(2+)</name>
        <dbReference type="ChEBI" id="CHEBI:29105"/>
        <label>2</label>
    </ligand>
</feature>
<feature type="binding site" evidence="3">
    <location>
        <position position="83"/>
    </location>
    <ligand>
        <name>Zn(2+)</name>
        <dbReference type="ChEBI" id="CHEBI:29105"/>
        <label>1</label>
        <note>catalytic</note>
    </ligand>
</feature>
<dbReference type="AlphaFoldDB" id="A0A0A5GMF2"/>
<feature type="binding site" evidence="3">
    <location>
        <position position="180"/>
    </location>
    <ligand>
        <name>Zn(2+)</name>
        <dbReference type="ChEBI" id="CHEBI:29105"/>
        <label>1</label>
        <note>catalytic</note>
    </ligand>
</feature>
<feature type="binding site" evidence="2">
    <location>
        <begin position="230"/>
        <end position="233"/>
    </location>
    <ligand>
        <name>dihydroxyacetone phosphate</name>
        <dbReference type="ChEBI" id="CHEBI:57642"/>
    </ligand>
</feature>
<comment type="cofactor">
    <cofactor evidence="3">
        <name>Zn(2+)</name>
        <dbReference type="ChEBI" id="CHEBI:29105"/>
    </cofactor>
    <text evidence="3">Binds 2 Zn(2+) ions per subunit. One is catalytic and the other provides a structural contribution.</text>
</comment>
<dbReference type="PIRSF" id="PIRSF001359">
    <property type="entry name" value="F_bP_aldolase_II"/>
    <property type="match status" value="1"/>
</dbReference>
<feature type="active site" description="Proton donor" evidence="1">
    <location>
        <position position="82"/>
    </location>
</feature>
<dbReference type="Gene3D" id="3.20.20.70">
    <property type="entry name" value="Aldolase class I"/>
    <property type="match status" value="1"/>
</dbReference>
<gene>
    <name evidence="4" type="ORF">N781_16445</name>
</gene>
<evidence type="ECO:0000313" key="5">
    <source>
        <dbReference type="Proteomes" id="UP000030528"/>
    </source>
</evidence>
<dbReference type="NCBIfam" id="TIGR00167">
    <property type="entry name" value="cbbA"/>
    <property type="match status" value="1"/>
</dbReference>
<feature type="binding site" evidence="2">
    <location>
        <begin position="209"/>
        <end position="211"/>
    </location>
    <ligand>
        <name>dihydroxyacetone phosphate</name>
        <dbReference type="ChEBI" id="CHEBI:57642"/>
    </ligand>
</feature>
<dbReference type="Proteomes" id="UP000030528">
    <property type="component" value="Unassembled WGS sequence"/>
</dbReference>
<comment type="caution">
    <text evidence="4">The sequence shown here is derived from an EMBL/GenBank/DDBJ whole genome shotgun (WGS) entry which is preliminary data.</text>
</comment>
<dbReference type="RefSeq" id="WP_026800516.1">
    <property type="nucleotide sequence ID" value="NZ_AULI01000008.1"/>
</dbReference>
<dbReference type="InterPro" id="IPR013785">
    <property type="entry name" value="Aldolase_TIM"/>
</dbReference>
<dbReference type="PANTHER" id="PTHR30304">
    <property type="entry name" value="D-TAGATOSE-1,6-BISPHOSPHATE ALDOLASE"/>
    <property type="match status" value="1"/>
</dbReference>
<dbReference type="STRING" id="1385510.GCA_000425205_02145"/>
<evidence type="ECO:0000256" key="2">
    <source>
        <dbReference type="PIRSR" id="PIRSR001359-2"/>
    </source>
</evidence>